<dbReference type="Proteomes" id="UP001221142">
    <property type="component" value="Unassembled WGS sequence"/>
</dbReference>
<evidence type="ECO:0000313" key="2">
    <source>
        <dbReference type="EMBL" id="KAJ7619411.1"/>
    </source>
</evidence>
<evidence type="ECO:0000256" key="1">
    <source>
        <dbReference type="SAM" id="MobiDB-lite"/>
    </source>
</evidence>
<gene>
    <name evidence="2" type="ORF">FB45DRAFT_1095592</name>
</gene>
<feature type="region of interest" description="Disordered" evidence="1">
    <location>
        <begin position="140"/>
        <end position="185"/>
    </location>
</feature>
<evidence type="ECO:0000313" key="3">
    <source>
        <dbReference type="Proteomes" id="UP001221142"/>
    </source>
</evidence>
<accession>A0AAD7BFC2</accession>
<name>A0AAD7BFC2_9AGAR</name>
<organism evidence="2 3">
    <name type="scientific">Roridomyces roridus</name>
    <dbReference type="NCBI Taxonomy" id="1738132"/>
    <lineage>
        <taxon>Eukaryota</taxon>
        <taxon>Fungi</taxon>
        <taxon>Dikarya</taxon>
        <taxon>Basidiomycota</taxon>
        <taxon>Agaricomycotina</taxon>
        <taxon>Agaricomycetes</taxon>
        <taxon>Agaricomycetidae</taxon>
        <taxon>Agaricales</taxon>
        <taxon>Marasmiineae</taxon>
        <taxon>Mycenaceae</taxon>
        <taxon>Roridomyces</taxon>
    </lineage>
</organism>
<reference evidence="2" key="1">
    <citation type="submission" date="2023-03" db="EMBL/GenBank/DDBJ databases">
        <title>Massive genome expansion in bonnet fungi (Mycena s.s.) driven by repeated elements and novel gene families across ecological guilds.</title>
        <authorList>
            <consortium name="Lawrence Berkeley National Laboratory"/>
            <person name="Harder C.B."/>
            <person name="Miyauchi S."/>
            <person name="Viragh M."/>
            <person name="Kuo A."/>
            <person name="Thoen E."/>
            <person name="Andreopoulos B."/>
            <person name="Lu D."/>
            <person name="Skrede I."/>
            <person name="Drula E."/>
            <person name="Henrissat B."/>
            <person name="Morin E."/>
            <person name="Kohler A."/>
            <person name="Barry K."/>
            <person name="LaButti K."/>
            <person name="Morin E."/>
            <person name="Salamov A."/>
            <person name="Lipzen A."/>
            <person name="Mereny Z."/>
            <person name="Hegedus B."/>
            <person name="Baldrian P."/>
            <person name="Stursova M."/>
            <person name="Weitz H."/>
            <person name="Taylor A."/>
            <person name="Grigoriev I.V."/>
            <person name="Nagy L.G."/>
            <person name="Martin F."/>
            <person name="Kauserud H."/>
        </authorList>
    </citation>
    <scope>NUCLEOTIDE SEQUENCE</scope>
    <source>
        <strain evidence="2">9284</strain>
    </source>
</reference>
<proteinExistence type="predicted"/>
<sequence length="185" mass="20860">MVKRHASGIDGVGVFLKVIWGQNAVDVESEEVLPVLVEPHTELNSNLGDGWERSHAIEMLYWAPADLYCAKRRPRASIAGNLNRLFMMNGSGMLSASSRGLRLRRNKARVSDGADIAVSDGRRKAQIHCRVASYIPTKTIDPDLYQDNKKDHYQNNKKDSDQNNKKEDEGEHNKKEMHSSCDRTL</sequence>
<dbReference type="EMBL" id="JARKIF010000018">
    <property type="protein sequence ID" value="KAJ7619411.1"/>
    <property type="molecule type" value="Genomic_DNA"/>
</dbReference>
<dbReference type="AlphaFoldDB" id="A0AAD7BFC2"/>
<comment type="caution">
    <text evidence="2">The sequence shown here is derived from an EMBL/GenBank/DDBJ whole genome shotgun (WGS) entry which is preliminary data.</text>
</comment>
<protein>
    <submittedName>
        <fullName evidence="2">Uncharacterized protein</fullName>
    </submittedName>
</protein>
<keyword evidence="3" id="KW-1185">Reference proteome</keyword>
<feature type="compositionally biased region" description="Basic and acidic residues" evidence="1">
    <location>
        <begin position="146"/>
        <end position="185"/>
    </location>
</feature>